<proteinExistence type="predicted"/>
<dbReference type="WBParaSite" id="PSU_v2.g15481.t1">
    <property type="protein sequence ID" value="PSU_v2.g15481.t1"/>
    <property type="gene ID" value="PSU_v2.g15481"/>
</dbReference>
<evidence type="ECO:0000256" key="2">
    <source>
        <dbReference type="ARBA" id="ARBA00022692"/>
    </source>
</evidence>
<feature type="region of interest" description="Disordered" evidence="5">
    <location>
        <begin position="92"/>
        <end position="128"/>
    </location>
</feature>
<comment type="subcellular location">
    <subcellularLocation>
        <location evidence="1">Membrane</location>
        <topology evidence="1">Multi-pass membrane protein</topology>
    </subcellularLocation>
</comment>
<evidence type="ECO:0000256" key="5">
    <source>
        <dbReference type="SAM" id="MobiDB-lite"/>
    </source>
</evidence>
<feature type="transmembrane region" description="Helical" evidence="6">
    <location>
        <begin position="328"/>
        <end position="346"/>
    </location>
</feature>
<dbReference type="GO" id="GO:0016020">
    <property type="term" value="C:membrane"/>
    <property type="evidence" value="ECO:0007669"/>
    <property type="project" value="UniProtKB-SubCell"/>
</dbReference>
<dbReference type="Gene3D" id="1.20.1250.20">
    <property type="entry name" value="MFS general substrate transporter like domains"/>
    <property type="match status" value="1"/>
</dbReference>
<keyword evidence="2 6" id="KW-0812">Transmembrane</keyword>
<keyword evidence="3 6" id="KW-1133">Transmembrane helix</keyword>
<keyword evidence="4 6" id="KW-0472">Membrane</keyword>
<dbReference type="Pfam" id="PF00083">
    <property type="entry name" value="Sugar_tr"/>
    <property type="match status" value="1"/>
</dbReference>
<dbReference type="PROSITE" id="PS50850">
    <property type="entry name" value="MFS"/>
    <property type="match status" value="1"/>
</dbReference>
<feature type="transmembrane region" description="Helical" evidence="6">
    <location>
        <begin position="439"/>
        <end position="458"/>
    </location>
</feature>
<dbReference type="InterPro" id="IPR020846">
    <property type="entry name" value="MFS_dom"/>
</dbReference>
<reference evidence="9" key="1">
    <citation type="submission" date="2022-11" db="UniProtKB">
        <authorList>
            <consortium name="WormBaseParasite"/>
        </authorList>
    </citation>
    <scope>IDENTIFICATION</scope>
</reference>
<evidence type="ECO:0000256" key="3">
    <source>
        <dbReference type="ARBA" id="ARBA00022989"/>
    </source>
</evidence>
<feature type="domain" description="Major facilitator superfamily (MFS) profile" evidence="7">
    <location>
        <begin position="288"/>
        <end position="517"/>
    </location>
</feature>
<evidence type="ECO:0000313" key="8">
    <source>
        <dbReference type="Proteomes" id="UP000887577"/>
    </source>
</evidence>
<dbReference type="AlphaFoldDB" id="A0A914Y7Q1"/>
<dbReference type="PANTHER" id="PTHR24064">
    <property type="entry name" value="SOLUTE CARRIER FAMILY 22 MEMBER"/>
    <property type="match status" value="1"/>
</dbReference>
<dbReference type="PROSITE" id="PS00216">
    <property type="entry name" value="SUGAR_TRANSPORT_1"/>
    <property type="match status" value="1"/>
</dbReference>
<protein>
    <submittedName>
        <fullName evidence="9">Major facilitator superfamily (MFS) profile domain-containing protein</fullName>
    </submittedName>
</protein>
<organism evidence="8 9">
    <name type="scientific">Panagrolaimus superbus</name>
    <dbReference type="NCBI Taxonomy" id="310955"/>
    <lineage>
        <taxon>Eukaryota</taxon>
        <taxon>Metazoa</taxon>
        <taxon>Ecdysozoa</taxon>
        <taxon>Nematoda</taxon>
        <taxon>Chromadorea</taxon>
        <taxon>Rhabditida</taxon>
        <taxon>Tylenchina</taxon>
        <taxon>Panagrolaimomorpha</taxon>
        <taxon>Panagrolaimoidea</taxon>
        <taxon>Panagrolaimidae</taxon>
        <taxon>Panagrolaimus</taxon>
    </lineage>
</organism>
<evidence type="ECO:0000256" key="4">
    <source>
        <dbReference type="ARBA" id="ARBA00023136"/>
    </source>
</evidence>
<evidence type="ECO:0000259" key="7">
    <source>
        <dbReference type="PROSITE" id="PS50850"/>
    </source>
</evidence>
<dbReference type="InterPro" id="IPR005829">
    <property type="entry name" value="Sugar_transporter_CS"/>
</dbReference>
<accession>A0A914Y7Q1</accession>
<keyword evidence="8" id="KW-1185">Reference proteome</keyword>
<feature type="compositionally biased region" description="Polar residues" evidence="5">
    <location>
        <begin position="93"/>
        <end position="105"/>
    </location>
</feature>
<name>A0A914Y7Q1_9BILA</name>
<dbReference type="GO" id="GO:0022857">
    <property type="term" value="F:transmembrane transporter activity"/>
    <property type="evidence" value="ECO:0007669"/>
    <property type="project" value="InterPro"/>
</dbReference>
<feature type="transmembrane region" description="Helical" evidence="6">
    <location>
        <begin position="353"/>
        <end position="371"/>
    </location>
</feature>
<evidence type="ECO:0000256" key="6">
    <source>
        <dbReference type="SAM" id="Phobius"/>
    </source>
</evidence>
<feature type="transmembrane region" description="Helical" evidence="6">
    <location>
        <begin position="411"/>
        <end position="433"/>
    </location>
</feature>
<feature type="transmembrane region" description="Helical" evidence="6">
    <location>
        <begin position="377"/>
        <end position="399"/>
    </location>
</feature>
<dbReference type="InterPro" id="IPR036259">
    <property type="entry name" value="MFS_trans_sf"/>
</dbReference>
<dbReference type="SUPFAM" id="SSF103473">
    <property type="entry name" value="MFS general substrate transporter"/>
    <property type="match status" value="1"/>
</dbReference>
<dbReference type="Proteomes" id="UP000887577">
    <property type="component" value="Unplaced"/>
</dbReference>
<sequence>MTSNSKNSDLINPLADKNTIELTPILANNLVIPNENNDGTFTVPPFIQSEFNLPVVSEAAASTVPSVLSDSAINSAKNRFIVLPVTTDAGPRSTVQFGQSPSSTEIEAEKSRHQSTSEQPPDKNQSDWEIRQQHNKIQKEYKKRIVGPKDKRKRHLTDIDFEGILKIIGGCNLWQILIYLMISAHQIPHAMFNLSVVYYIHQPDHWCKIENFSRDILENHPNATKNGWTWDKVLNTSNIAYRTMPNRQRQDQQWHDQCLYFNRPAEEYGRLFNRPFEEVKEEYANDTNPLPQLKRCTVWEYDTSVMKDTVVTQWNRVCDNNWSRAHVHLSYSLGYLFGCLLGGFISDRYGRKPAIYGFSILSTIFGFLLPFSKEFEVFLIVRFLLATCNEASDLAAYVMCMEWTGVKYRSIVGSLLQAPWACGYALLAMIAYLCKSWTKIQLITSFLHLCALFLIHFIPESPRWLIVMNRIDEAALIIRKACRYNKSRLPEDLELVTCLSSMGNKRIVDDEEVVVIN</sequence>
<evidence type="ECO:0000313" key="9">
    <source>
        <dbReference type="WBParaSite" id="PSU_v2.g15481.t1"/>
    </source>
</evidence>
<dbReference type="InterPro" id="IPR005828">
    <property type="entry name" value="MFS_sugar_transport-like"/>
</dbReference>
<evidence type="ECO:0000256" key="1">
    <source>
        <dbReference type="ARBA" id="ARBA00004141"/>
    </source>
</evidence>